<dbReference type="GO" id="GO:0030425">
    <property type="term" value="C:dendrite"/>
    <property type="evidence" value="ECO:0007669"/>
    <property type="project" value="TreeGrafter"/>
</dbReference>
<reference evidence="10" key="1">
    <citation type="journal article" date="2014" name="Science">
        <title>Nonhuman genetics. Genomic basis for the convergent evolution of electric organs.</title>
        <authorList>
            <person name="Gallant J.R."/>
            <person name="Traeger L.L."/>
            <person name="Volkening J.D."/>
            <person name="Moffett H."/>
            <person name="Chen P.H."/>
            <person name="Novina C.D."/>
            <person name="Phillips G.N.Jr."/>
            <person name="Anand R."/>
            <person name="Wells G.B."/>
            <person name="Pinch M."/>
            <person name="Guth R."/>
            <person name="Unguez G.A."/>
            <person name="Albert J.S."/>
            <person name="Zakon H.H."/>
            <person name="Samanta M.P."/>
            <person name="Sussman M.R."/>
        </authorList>
    </citation>
    <scope>NUCLEOTIDE SEQUENCE [LARGE SCALE GENOMIC DNA]</scope>
</reference>
<dbReference type="AlphaFoldDB" id="A0A4W4FLH7"/>
<proteinExistence type="inferred from homology"/>
<dbReference type="InterPro" id="IPR022154">
    <property type="entry name" value="TRAK1/2_C"/>
</dbReference>
<dbReference type="GO" id="GO:0006605">
    <property type="term" value="P:protein targeting"/>
    <property type="evidence" value="ECO:0007669"/>
    <property type="project" value="TreeGrafter"/>
</dbReference>
<evidence type="ECO:0000256" key="4">
    <source>
        <dbReference type="ARBA" id="ARBA00023128"/>
    </source>
</evidence>
<dbReference type="PANTHER" id="PTHR15751:SF11">
    <property type="entry name" value="TRAFFICKING KINESIN-BINDING PROTEIN 1"/>
    <property type="match status" value="1"/>
</dbReference>
<dbReference type="InterPro" id="IPR006933">
    <property type="entry name" value="HAP1_N"/>
</dbReference>
<dbReference type="InterPro" id="IPR051946">
    <property type="entry name" value="Intracell_Traff-Reg"/>
</dbReference>
<feature type="domain" description="HAP1 N-terminal" evidence="8">
    <location>
        <begin position="1"/>
        <end position="215"/>
    </location>
</feature>
<dbReference type="GO" id="GO:0047496">
    <property type="term" value="P:vesicle transport along microtubule"/>
    <property type="evidence" value="ECO:0007669"/>
    <property type="project" value="TreeGrafter"/>
</dbReference>
<feature type="compositionally biased region" description="Polar residues" evidence="6">
    <location>
        <begin position="289"/>
        <end position="311"/>
    </location>
</feature>
<feature type="coiled-coil region" evidence="5">
    <location>
        <begin position="8"/>
        <end position="63"/>
    </location>
</feature>
<evidence type="ECO:0000256" key="1">
    <source>
        <dbReference type="ARBA" id="ARBA00004173"/>
    </source>
</evidence>
<dbReference type="STRING" id="8005.ENSEEEP00000025751"/>
<gene>
    <name evidence="9" type="primary">TRAK1</name>
</gene>
<dbReference type="GO" id="GO:0098957">
    <property type="term" value="P:anterograde axonal transport of mitochondrion"/>
    <property type="evidence" value="ECO:0007669"/>
    <property type="project" value="TreeGrafter"/>
</dbReference>
<feature type="region of interest" description="Disordered" evidence="6">
    <location>
        <begin position="470"/>
        <end position="502"/>
    </location>
</feature>
<dbReference type="PANTHER" id="PTHR15751">
    <property type="entry name" value="TRAFFICKING KINESIN-BINDING PROTEIN"/>
    <property type="match status" value="1"/>
</dbReference>
<feature type="region of interest" description="Disordered" evidence="6">
    <location>
        <begin position="271"/>
        <end position="311"/>
    </location>
</feature>
<dbReference type="OMA" id="TSSSCVM"/>
<accession>A0A4W4FLH7</accession>
<reference evidence="9" key="3">
    <citation type="submission" date="2020-05" db="EMBL/GenBank/DDBJ databases">
        <title>Electrophorus electricus (electric eel) genome, fEleEle1, primary haplotype.</title>
        <authorList>
            <person name="Myers G."/>
            <person name="Meyer A."/>
            <person name="Fedrigo O."/>
            <person name="Formenti G."/>
            <person name="Rhie A."/>
            <person name="Tracey A."/>
            <person name="Sims Y."/>
            <person name="Jarvis E.D."/>
        </authorList>
    </citation>
    <scope>NUCLEOTIDE SEQUENCE [LARGE SCALE GENOMIC DNA]</scope>
</reference>
<dbReference type="GO" id="GO:0022008">
    <property type="term" value="P:neurogenesis"/>
    <property type="evidence" value="ECO:0007669"/>
    <property type="project" value="TreeGrafter"/>
</dbReference>
<dbReference type="SMART" id="SM01423">
    <property type="entry name" value="Milton"/>
    <property type="match status" value="1"/>
</dbReference>
<name>A0A4W4FLH7_ELEEL</name>
<evidence type="ECO:0000256" key="2">
    <source>
        <dbReference type="ARBA" id="ARBA00007007"/>
    </source>
</evidence>
<dbReference type="GO" id="GO:0050811">
    <property type="term" value="F:GABA receptor binding"/>
    <property type="evidence" value="ECO:0007669"/>
    <property type="project" value="TreeGrafter"/>
</dbReference>
<feature type="domain" description="Trafficking kinesin-binding protein C-terminal" evidence="7">
    <location>
        <begin position="277"/>
        <end position="417"/>
    </location>
</feature>
<protein>
    <submittedName>
        <fullName evidence="9">Uncharacterized protein</fullName>
    </submittedName>
</protein>
<feature type="compositionally biased region" description="Polar residues" evidence="6">
    <location>
        <begin position="471"/>
        <end position="502"/>
    </location>
</feature>
<dbReference type="GO" id="GO:0005739">
    <property type="term" value="C:mitochondrion"/>
    <property type="evidence" value="ECO:0007669"/>
    <property type="project" value="UniProtKB-SubCell"/>
</dbReference>
<reference evidence="9" key="4">
    <citation type="submission" date="2025-08" db="UniProtKB">
        <authorList>
            <consortium name="Ensembl"/>
        </authorList>
    </citation>
    <scope>IDENTIFICATION</scope>
</reference>
<dbReference type="Pfam" id="PF12448">
    <property type="entry name" value="Milton"/>
    <property type="match status" value="1"/>
</dbReference>
<feature type="compositionally biased region" description="Basic and acidic residues" evidence="6">
    <location>
        <begin position="362"/>
        <end position="381"/>
    </location>
</feature>
<sequence length="559" mass="63093">MTKTYNDIDAVTRLLEEKERDLELAARIGQSLLKKNRALSEQNQYLEEQVVNIREEVTQLHHELNLKDELLQIYTNAAEESEEEASPTSVHSLSHLHLRSETETYEEKEQQLVNDCVKELSDLQISSIAEELARKTEDASRQQEEITHLLSQIVDLQKKAKTCALENEELSQHLIAAKDAQRQLTAELQDLEEKYLECIEMLHEAQEELKNLRNRSVSAGTPRRYHPLGLFPMDSLAAEIEGSMRKELSQDFPELEEQKVRHKRVFETVKNINQSVRQRTPAPPPANIPGSNQMLSSLSPAPSDNSGNNITTLDNRAQSILLEAESADNRSGNPRSCSEDLKLALRRLSLRRQNCLSERRFFEEERERRQRDPPGLRDGGRYTHALVPTDSIMSLGSWPSRPYLPDKLQIVKPLEGSATLLHWQQLAQPNLGGILDARPGVVPKGFRPLELELEEVYHYAEYEEDEPGEQYFQNLPNTSTPNRSVPPNLSHASSASPSPCLSTGHASMEFAGEHLTGVSAPSAGAGYFRRRLPAAELGQGQWWRPLLYLCPPLPPSGPP</sequence>
<dbReference type="GO" id="GO:0017022">
    <property type="term" value="F:myosin binding"/>
    <property type="evidence" value="ECO:0007669"/>
    <property type="project" value="TreeGrafter"/>
</dbReference>
<reference evidence="10" key="2">
    <citation type="journal article" date="2017" name="Sci. Adv.">
        <title>A tail of two voltages: Proteomic comparison of the three electric organs of the electric eel.</title>
        <authorList>
            <person name="Traeger L.L."/>
            <person name="Sabat G."/>
            <person name="Barrett-Wilt G.A."/>
            <person name="Wells G.B."/>
            <person name="Sussman M.R."/>
        </authorList>
    </citation>
    <scope>NUCLEOTIDE SEQUENCE [LARGE SCALE GENOMIC DNA]</scope>
</reference>
<feature type="coiled-coil region" evidence="5">
    <location>
        <begin position="125"/>
        <end position="215"/>
    </location>
</feature>
<dbReference type="GO" id="GO:1904115">
    <property type="term" value="C:axon cytoplasm"/>
    <property type="evidence" value="ECO:0007669"/>
    <property type="project" value="GOC"/>
</dbReference>
<dbReference type="Ensembl" id="ENSEEET00000026047.2">
    <property type="protein sequence ID" value="ENSEEEP00000025751.2"/>
    <property type="gene ID" value="ENSEEEG00000012471.2"/>
</dbReference>
<feature type="region of interest" description="Disordered" evidence="6">
    <location>
        <begin position="362"/>
        <end position="383"/>
    </location>
</feature>
<evidence type="ECO:0000256" key="3">
    <source>
        <dbReference type="ARBA" id="ARBA00023054"/>
    </source>
</evidence>
<evidence type="ECO:0000259" key="7">
    <source>
        <dbReference type="SMART" id="SM01423"/>
    </source>
</evidence>
<evidence type="ECO:0000256" key="5">
    <source>
        <dbReference type="SAM" id="Coils"/>
    </source>
</evidence>
<dbReference type="Proteomes" id="UP000314983">
    <property type="component" value="Chromosome 1"/>
</dbReference>
<dbReference type="Pfam" id="PF04849">
    <property type="entry name" value="HAP1_N"/>
    <property type="match status" value="2"/>
</dbReference>
<keyword evidence="3 5" id="KW-0175">Coiled coil</keyword>
<evidence type="ECO:0000313" key="9">
    <source>
        <dbReference type="Ensembl" id="ENSEEEP00000025751.2"/>
    </source>
</evidence>
<organism evidence="9 10">
    <name type="scientific">Electrophorus electricus</name>
    <name type="common">Electric eel</name>
    <name type="synonym">Gymnotus electricus</name>
    <dbReference type="NCBI Taxonomy" id="8005"/>
    <lineage>
        <taxon>Eukaryota</taxon>
        <taxon>Metazoa</taxon>
        <taxon>Chordata</taxon>
        <taxon>Craniata</taxon>
        <taxon>Vertebrata</taxon>
        <taxon>Euteleostomi</taxon>
        <taxon>Actinopterygii</taxon>
        <taxon>Neopterygii</taxon>
        <taxon>Teleostei</taxon>
        <taxon>Ostariophysi</taxon>
        <taxon>Gymnotiformes</taxon>
        <taxon>Gymnotoidei</taxon>
        <taxon>Gymnotidae</taxon>
        <taxon>Electrophorus</taxon>
    </lineage>
</organism>
<dbReference type="GeneTree" id="ENSGT00940000155697"/>
<reference evidence="9" key="5">
    <citation type="submission" date="2025-09" db="UniProtKB">
        <authorList>
            <consortium name="Ensembl"/>
        </authorList>
    </citation>
    <scope>IDENTIFICATION</scope>
</reference>
<comment type="subcellular location">
    <subcellularLocation>
        <location evidence="1">Mitochondrion</location>
    </subcellularLocation>
</comment>
<dbReference type="GO" id="GO:0048311">
    <property type="term" value="P:mitochondrion distribution"/>
    <property type="evidence" value="ECO:0007669"/>
    <property type="project" value="TreeGrafter"/>
</dbReference>
<dbReference type="GO" id="GO:0031410">
    <property type="term" value="C:cytoplasmic vesicle"/>
    <property type="evidence" value="ECO:0007669"/>
    <property type="project" value="TreeGrafter"/>
</dbReference>
<evidence type="ECO:0000313" key="10">
    <source>
        <dbReference type="Proteomes" id="UP000314983"/>
    </source>
</evidence>
<keyword evidence="4" id="KW-0496">Mitochondrion</keyword>
<evidence type="ECO:0000259" key="8">
    <source>
        <dbReference type="SMART" id="SM01424"/>
    </source>
</evidence>
<dbReference type="SMART" id="SM01424">
    <property type="entry name" value="HAP1_N"/>
    <property type="match status" value="1"/>
</dbReference>
<keyword evidence="10" id="KW-1185">Reference proteome</keyword>
<evidence type="ECO:0000256" key="6">
    <source>
        <dbReference type="SAM" id="MobiDB-lite"/>
    </source>
</evidence>
<dbReference type="GO" id="GO:0008333">
    <property type="term" value="P:endosome to lysosome transport"/>
    <property type="evidence" value="ECO:0007669"/>
    <property type="project" value="TreeGrafter"/>
</dbReference>
<comment type="similarity">
    <text evidence="2">Belongs to the milton family.</text>
</comment>